<evidence type="ECO:0000313" key="2">
    <source>
        <dbReference type="Proteomes" id="UP000198253"/>
    </source>
</evidence>
<dbReference type="EMBL" id="LT607413">
    <property type="protein sequence ID" value="SCF30074.1"/>
    <property type="molecule type" value="Genomic_DNA"/>
</dbReference>
<accession>A0A1C4ZAZ3</accession>
<sequence>MTEQFSHSPRRRRAILAGALSLLLAVAGVGSFTAVATAKPSAVTSKNAATVPAGVSAQGIGVQAVPGNWTLAFDWYCDGSYSTTPIVFNANGTWSDGSGYSGPWVSVAGMLTFTFNNSETTYSGVVASRSVTGIQTTFTGLSGCFYMLQGGALSAAGSHDDPRDAAGRS</sequence>
<protein>
    <submittedName>
        <fullName evidence="1">Uncharacterized protein</fullName>
    </submittedName>
</protein>
<dbReference type="InterPro" id="IPR006311">
    <property type="entry name" value="TAT_signal"/>
</dbReference>
<dbReference type="PROSITE" id="PS51318">
    <property type="entry name" value="TAT"/>
    <property type="match status" value="1"/>
</dbReference>
<dbReference type="AlphaFoldDB" id="A0A1C4ZAZ3"/>
<name>A0A1C4ZAZ3_MICEC</name>
<reference evidence="2" key="1">
    <citation type="submission" date="2016-06" db="EMBL/GenBank/DDBJ databases">
        <authorList>
            <person name="Varghese N."/>
            <person name="Submissions Spin"/>
        </authorList>
    </citation>
    <scope>NUCLEOTIDE SEQUENCE [LARGE SCALE GENOMIC DNA]</scope>
    <source>
        <strain evidence="2">DSM 43816</strain>
    </source>
</reference>
<gene>
    <name evidence="1" type="ORF">GA0070618_5005</name>
</gene>
<organism evidence="1 2">
    <name type="scientific">Micromonospora echinospora</name>
    <name type="common">Micromonospora purpurea</name>
    <dbReference type="NCBI Taxonomy" id="1877"/>
    <lineage>
        <taxon>Bacteria</taxon>
        <taxon>Bacillati</taxon>
        <taxon>Actinomycetota</taxon>
        <taxon>Actinomycetes</taxon>
        <taxon>Micromonosporales</taxon>
        <taxon>Micromonosporaceae</taxon>
        <taxon>Micromonospora</taxon>
    </lineage>
</organism>
<evidence type="ECO:0000313" key="1">
    <source>
        <dbReference type="EMBL" id="SCF30074.1"/>
    </source>
</evidence>
<keyword evidence="2" id="KW-1185">Reference proteome</keyword>
<proteinExistence type="predicted"/>
<dbReference type="Proteomes" id="UP000198253">
    <property type="component" value="Chromosome I"/>
</dbReference>
<dbReference type="InParanoid" id="A0A1C4ZAZ3"/>